<protein>
    <submittedName>
        <fullName evidence="3">Gldg family protein</fullName>
    </submittedName>
</protein>
<reference evidence="3 4" key="1">
    <citation type="submission" date="2021-11" db="EMBL/GenBank/DDBJ databases">
        <title>Genomic of Niabella pedocola.</title>
        <authorList>
            <person name="Wu T."/>
        </authorList>
    </citation>
    <scope>NUCLEOTIDE SEQUENCE [LARGE SCALE GENOMIC DNA]</scope>
    <source>
        <strain evidence="3 4">JCM 31011</strain>
    </source>
</reference>
<feature type="transmembrane region" description="Helical" evidence="1">
    <location>
        <begin position="119"/>
        <end position="142"/>
    </location>
</feature>
<dbReference type="CDD" id="cd03143">
    <property type="entry name" value="A4_beta-galactosidase_middle_domain"/>
    <property type="match status" value="1"/>
</dbReference>
<dbReference type="Pfam" id="PF09822">
    <property type="entry name" value="ABC_transp_aux"/>
    <property type="match status" value="1"/>
</dbReference>
<evidence type="ECO:0000313" key="4">
    <source>
        <dbReference type="Proteomes" id="UP001199816"/>
    </source>
</evidence>
<feature type="transmembrane region" description="Helical" evidence="1">
    <location>
        <begin position="238"/>
        <end position="257"/>
    </location>
</feature>
<organism evidence="3 4">
    <name type="scientific">Niabella pedocola</name>
    <dbReference type="NCBI Taxonomy" id="1752077"/>
    <lineage>
        <taxon>Bacteria</taxon>
        <taxon>Pseudomonadati</taxon>
        <taxon>Bacteroidota</taxon>
        <taxon>Chitinophagia</taxon>
        <taxon>Chitinophagales</taxon>
        <taxon>Chitinophagaceae</taxon>
        <taxon>Niabella</taxon>
    </lineage>
</organism>
<evidence type="ECO:0000256" key="1">
    <source>
        <dbReference type="SAM" id="Phobius"/>
    </source>
</evidence>
<dbReference type="PANTHER" id="PTHR43471:SF12">
    <property type="entry name" value="HYPOTHETICAL MEMBRANE PROTEIN, CONSERVED"/>
    <property type="match status" value="1"/>
</dbReference>
<name>A0ABS8PX84_9BACT</name>
<evidence type="ECO:0000259" key="2">
    <source>
        <dbReference type="Pfam" id="PF09822"/>
    </source>
</evidence>
<feature type="transmembrane region" description="Helical" evidence="1">
    <location>
        <begin position="154"/>
        <end position="174"/>
    </location>
</feature>
<keyword evidence="1" id="KW-0472">Membrane</keyword>
<dbReference type="RefSeq" id="WP_231008235.1">
    <property type="nucleotide sequence ID" value="NZ_JAJNEC010000007.1"/>
</dbReference>
<feature type="transmembrane region" description="Helical" evidence="1">
    <location>
        <begin position="766"/>
        <end position="785"/>
    </location>
</feature>
<dbReference type="InterPro" id="IPR019196">
    <property type="entry name" value="ABC_transp_unknown"/>
</dbReference>
<feature type="transmembrane region" description="Helical" evidence="1">
    <location>
        <begin position="181"/>
        <end position="199"/>
    </location>
</feature>
<dbReference type="Pfam" id="PF12679">
    <property type="entry name" value="ABC2_membrane_2"/>
    <property type="match status" value="1"/>
</dbReference>
<dbReference type="Proteomes" id="UP001199816">
    <property type="component" value="Unassembled WGS sequence"/>
</dbReference>
<dbReference type="EMBL" id="JAJNEC010000007">
    <property type="protein sequence ID" value="MCD2425682.1"/>
    <property type="molecule type" value="Genomic_DNA"/>
</dbReference>
<proteinExistence type="predicted"/>
<comment type="caution">
    <text evidence="3">The sequence shown here is derived from an EMBL/GenBank/DDBJ whole genome shotgun (WGS) entry which is preliminary data.</text>
</comment>
<feature type="domain" description="ABC-type uncharacterised transport system" evidence="2">
    <location>
        <begin position="476"/>
        <end position="717"/>
    </location>
</feature>
<dbReference type="PANTHER" id="PTHR43471">
    <property type="entry name" value="ABC TRANSPORTER PERMEASE"/>
    <property type="match status" value="1"/>
</dbReference>
<feature type="transmembrane region" description="Helical" evidence="1">
    <location>
        <begin position="12"/>
        <end position="36"/>
    </location>
</feature>
<keyword evidence="1" id="KW-0812">Transmembrane</keyword>
<gene>
    <name evidence="3" type="ORF">LQ567_23055</name>
</gene>
<evidence type="ECO:0000313" key="3">
    <source>
        <dbReference type="EMBL" id="MCD2425682.1"/>
    </source>
</evidence>
<sequence>MRLILKIAKNELRNLFYTPVAWFTLIVFWVMCAFFYTHRLQRIGPRMYSTAKEYPYLPHVNPGTLTEGFITGPGSGMLSDVLQYLYLFIPLLTMGIISREFNAGTYRLLHSSPLRLRQLIIGKFLGATFFNLFFMVMLAAFMLTAAFDIKSIDYGLLVSASIGIFLLLSAYTAVSFFASSLTRYPIVAAVVSFTILISLNKIDALWQQYDFVRDLTYFLSLKGRTGRMLKGLITTRDIIYFMIIIVMFVSFALLVIKSSMQQTSRYLKVGRYLAVIILCLTAGYFSSRQNAIGYLDVSAGKTNSLHPKTQQRLQLLDGAPMEVTLYTNLLPPDPNRQYAFIGFPENMNAYLDLWEPYRRYKRDIRFKYVYYYALAPGDSLRYKTFPGKNLEQIAGLTARAMKIDASLFMGPEEIKKIIDPGVLGYERGMKITWKDRSVYIRYFPSKTGESIFNGVEATSEPPFNAAFQRLAGARMPHVGFVTGQLERSITKTGEREYAWLNELYPLGFDLDTLNLKTQNIPADITTLVLADPKQELSAGVEEKLKSYISRGGNMFILGEPGKQNVLNPLLQQLGVKLLPGQLVHPSFHNEPDVISCYETPFIYGLADEYRLSINRRLMKVTNYRIPSGDTSALVMNGVAGLSYNKDSGFNMAPLIMTIPEKSWQEMGKLVQDSVVPQFEPQRGDLKAHSYPVAIKLTRPFKGKEQRIVVTGDADFASPLRLEGNAYYVRGIFSWLDYNRNPAYTLFPFPRDNWLLMTPSWVKLERLTYVWVIPSLLLLLGIVLLVRRKRR</sequence>
<accession>A0ABS8PX84</accession>
<feature type="transmembrane region" description="Helical" evidence="1">
    <location>
        <begin position="269"/>
        <end position="286"/>
    </location>
</feature>
<keyword evidence="1" id="KW-1133">Transmembrane helix</keyword>
<keyword evidence="4" id="KW-1185">Reference proteome</keyword>